<comment type="caution">
    <text evidence="5">The sequence shown here is derived from an EMBL/GenBank/DDBJ whole genome shotgun (WGS) entry which is preliminary data.</text>
</comment>
<dbReference type="InterPro" id="IPR037171">
    <property type="entry name" value="NagB/RpiA_transferase-like"/>
</dbReference>
<feature type="domain" description="HTH deoR-type" evidence="4">
    <location>
        <begin position="5"/>
        <end position="57"/>
    </location>
</feature>
<organism evidence="5 6">
    <name type="scientific">Dongia mobilis</name>
    <dbReference type="NCBI Taxonomy" id="578943"/>
    <lineage>
        <taxon>Bacteria</taxon>
        <taxon>Pseudomonadati</taxon>
        <taxon>Pseudomonadota</taxon>
        <taxon>Alphaproteobacteria</taxon>
        <taxon>Rhodospirillales</taxon>
        <taxon>Dongiaceae</taxon>
        <taxon>Dongia</taxon>
    </lineage>
</organism>
<dbReference type="PANTHER" id="PTHR30363">
    <property type="entry name" value="HTH-TYPE TRANSCRIPTIONAL REGULATOR SRLR-RELATED"/>
    <property type="match status" value="1"/>
</dbReference>
<keyword evidence="1" id="KW-0805">Transcription regulation</keyword>
<dbReference type="SUPFAM" id="SSF100950">
    <property type="entry name" value="NagB/RpiA/CoA transferase-like"/>
    <property type="match status" value="1"/>
</dbReference>
<dbReference type="AlphaFoldDB" id="A0A4R6WV94"/>
<dbReference type="PROSITE" id="PS00894">
    <property type="entry name" value="HTH_DEOR_1"/>
    <property type="match status" value="1"/>
</dbReference>
<sequence>MSSRKTGRIDALADALARRGVLHLREAAALLGVSEMTVRRDVGAHPERFTYLGGHIVSADDVAGGYELDREADSHAGAKLAACRHALRLIAPDDTIFIDCGSTLVHLAQQIPADLPLTAICYSLNVANCLAAKPNVRMILLGGIYHPASATFSSGEWLEPLGRLGINKAFISAGGVDVQRGASCSHFHEVPIKQKAIAGAIESHLVVDVSKFGLVKPAFFAKLSDFRSILTEEGARAAPVDA</sequence>
<dbReference type="InterPro" id="IPR014036">
    <property type="entry name" value="DeoR-like_C"/>
</dbReference>
<dbReference type="RefSeq" id="WP_133612990.1">
    <property type="nucleotide sequence ID" value="NZ_SNYW01000007.1"/>
</dbReference>
<dbReference type="OrthoDB" id="5685843at2"/>
<evidence type="ECO:0000256" key="3">
    <source>
        <dbReference type="ARBA" id="ARBA00023163"/>
    </source>
</evidence>
<dbReference type="Pfam" id="PF00455">
    <property type="entry name" value="DeoRC"/>
    <property type="match status" value="1"/>
</dbReference>
<evidence type="ECO:0000256" key="2">
    <source>
        <dbReference type="ARBA" id="ARBA00023125"/>
    </source>
</evidence>
<dbReference type="PROSITE" id="PS51000">
    <property type="entry name" value="HTH_DEOR_2"/>
    <property type="match status" value="1"/>
</dbReference>
<dbReference type="Proteomes" id="UP000295783">
    <property type="component" value="Unassembled WGS sequence"/>
</dbReference>
<dbReference type="PANTHER" id="PTHR30363:SF8">
    <property type="entry name" value="DEOXYRIBOSE OPERON REPRESSOR"/>
    <property type="match status" value="1"/>
</dbReference>
<dbReference type="Pfam" id="PF08220">
    <property type="entry name" value="HTH_DeoR"/>
    <property type="match status" value="1"/>
</dbReference>
<dbReference type="InterPro" id="IPR018356">
    <property type="entry name" value="Tscrpt_reg_HTH_DeoR_CS"/>
</dbReference>
<dbReference type="SMART" id="SM00420">
    <property type="entry name" value="HTH_DEOR"/>
    <property type="match status" value="1"/>
</dbReference>
<dbReference type="GO" id="GO:0003700">
    <property type="term" value="F:DNA-binding transcription factor activity"/>
    <property type="evidence" value="ECO:0007669"/>
    <property type="project" value="InterPro"/>
</dbReference>
<evidence type="ECO:0000259" key="4">
    <source>
        <dbReference type="PROSITE" id="PS51000"/>
    </source>
</evidence>
<keyword evidence="2" id="KW-0238">DNA-binding</keyword>
<accession>A0A4R6WV94</accession>
<keyword evidence="3" id="KW-0804">Transcription</keyword>
<dbReference type="SMART" id="SM01134">
    <property type="entry name" value="DeoRC"/>
    <property type="match status" value="1"/>
</dbReference>
<dbReference type="EMBL" id="SNYW01000007">
    <property type="protein sequence ID" value="TDQ83216.1"/>
    <property type="molecule type" value="Genomic_DNA"/>
</dbReference>
<name>A0A4R6WV94_9PROT</name>
<protein>
    <submittedName>
        <fullName evidence="5">DeoR family transcriptional regulator</fullName>
    </submittedName>
</protein>
<proteinExistence type="predicted"/>
<dbReference type="InterPro" id="IPR050313">
    <property type="entry name" value="Carb_Metab_HTH_regulators"/>
</dbReference>
<evidence type="ECO:0000313" key="6">
    <source>
        <dbReference type="Proteomes" id="UP000295783"/>
    </source>
</evidence>
<dbReference type="GO" id="GO:0003677">
    <property type="term" value="F:DNA binding"/>
    <property type="evidence" value="ECO:0007669"/>
    <property type="project" value="UniProtKB-KW"/>
</dbReference>
<gene>
    <name evidence="5" type="ORF">A8950_1502</name>
</gene>
<evidence type="ECO:0000313" key="5">
    <source>
        <dbReference type="EMBL" id="TDQ83216.1"/>
    </source>
</evidence>
<keyword evidence="6" id="KW-1185">Reference proteome</keyword>
<dbReference type="InterPro" id="IPR001034">
    <property type="entry name" value="DeoR_HTH"/>
</dbReference>
<evidence type="ECO:0000256" key="1">
    <source>
        <dbReference type="ARBA" id="ARBA00023015"/>
    </source>
</evidence>
<reference evidence="5 6" key="1">
    <citation type="submission" date="2019-03" db="EMBL/GenBank/DDBJ databases">
        <title>Genomic Encyclopedia of Type Strains, Phase III (KMG-III): the genomes of soil and plant-associated and newly described type strains.</title>
        <authorList>
            <person name="Whitman W."/>
        </authorList>
    </citation>
    <scope>NUCLEOTIDE SEQUENCE [LARGE SCALE GENOMIC DNA]</scope>
    <source>
        <strain evidence="5 6">CGMCC 1.7660</strain>
    </source>
</reference>